<keyword evidence="5" id="KW-1185">Reference proteome</keyword>
<dbReference type="EMBL" id="JANAWD010000477">
    <property type="protein sequence ID" value="KAJ3478876.1"/>
    <property type="molecule type" value="Genomic_DNA"/>
</dbReference>
<sequence length="350" mass="38382">MGPAIGGDIEELVLSGKLFNPPSRSSSPVRSRSPSPVAWPNDGEEYDYDSDAERRKALSQLTGESSHNDSIGMGVPGRTGVKGVIRDRNEAASNARTKKAQDVHALNRAMEKASLGGKTWGEEERERLAEKAMLEGSPNGRNGLLTKGKFGHLREVGVRGFVPAIEQEDRKTWVIVHIYDPSLDRCAALDETLARIARIYTSVKFLRARAGALGFASSSTKSSHSHLSVKNPPFALKRSPSRRILVPGRYPDDEEDDDTDEDSEEDDDEGWGDDAVDTDVLPTLLAYRAGDLIHSWIRVDWEAKLGIEELLRRHHILSDAGSTGNCGLPSDDEDLDDLDDGELVFSDEGH</sequence>
<feature type="compositionally biased region" description="Acidic residues" evidence="2">
    <location>
        <begin position="252"/>
        <end position="276"/>
    </location>
</feature>
<feature type="domain" description="Phosducin" evidence="3">
    <location>
        <begin position="149"/>
        <end position="222"/>
    </location>
</feature>
<reference evidence="4" key="1">
    <citation type="submission" date="2022-07" db="EMBL/GenBank/DDBJ databases">
        <title>Genome Sequence of Physisporinus lineatus.</title>
        <authorList>
            <person name="Buettner E."/>
        </authorList>
    </citation>
    <scope>NUCLEOTIDE SEQUENCE</scope>
    <source>
        <strain evidence="4">VT162</strain>
    </source>
</reference>
<dbReference type="AlphaFoldDB" id="A0AAD5UXP8"/>
<evidence type="ECO:0000313" key="4">
    <source>
        <dbReference type="EMBL" id="KAJ3478876.1"/>
    </source>
</evidence>
<dbReference type="PANTHER" id="PTHR46052:SF1">
    <property type="entry name" value="PHOSDUCIN-LIKE PROTEIN"/>
    <property type="match status" value="1"/>
</dbReference>
<dbReference type="Pfam" id="PF02114">
    <property type="entry name" value="Phosducin"/>
    <property type="match status" value="1"/>
</dbReference>
<accession>A0AAD5UXP8</accession>
<feature type="compositionally biased region" description="Low complexity" evidence="2">
    <location>
        <begin position="21"/>
        <end position="36"/>
    </location>
</feature>
<feature type="compositionally biased region" description="Polar residues" evidence="2">
    <location>
        <begin position="59"/>
        <end position="69"/>
    </location>
</feature>
<evidence type="ECO:0000256" key="2">
    <source>
        <dbReference type="SAM" id="MobiDB-lite"/>
    </source>
</evidence>
<organism evidence="4 5">
    <name type="scientific">Meripilus lineatus</name>
    <dbReference type="NCBI Taxonomy" id="2056292"/>
    <lineage>
        <taxon>Eukaryota</taxon>
        <taxon>Fungi</taxon>
        <taxon>Dikarya</taxon>
        <taxon>Basidiomycota</taxon>
        <taxon>Agaricomycotina</taxon>
        <taxon>Agaricomycetes</taxon>
        <taxon>Polyporales</taxon>
        <taxon>Meripilaceae</taxon>
        <taxon>Meripilus</taxon>
    </lineage>
</organism>
<dbReference type="PANTHER" id="PTHR46052">
    <property type="entry name" value="PHOSDUCIN-LIKE PROTEIN"/>
    <property type="match status" value="1"/>
</dbReference>
<dbReference type="SUPFAM" id="SSF52833">
    <property type="entry name" value="Thioredoxin-like"/>
    <property type="match status" value="1"/>
</dbReference>
<comment type="caution">
    <text evidence="4">The sequence shown here is derived from an EMBL/GenBank/DDBJ whole genome shotgun (WGS) entry which is preliminary data.</text>
</comment>
<dbReference type="Gene3D" id="3.40.30.10">
    <property type="entry name" value="Glutaredoxin"/>
    <property type="match status" value="1"/>
</dbReference>
<feature type="region of interest" description="Disordered" evidence="2">
    <location>
        <begin position="17"/>
        <end position="83"/>
    </location>
</feature>
<dbReference type="Proteomes" id="UP001212997">
    <property type="component" value="Unassembled WGS sequence"/>
</dbReference>
<dbReference type="InterPro" id="IPR036249">
    <property type="entry name" value="Thioredoxin-like_sf"/>
</dbReference>
<comment type="similarity">
    <text evidence="1">Belongs to the phosducin family.</text>
</comment>
<evidence type="ECO:0000259" key="3">
    <source>
        <dbReference type="Pfam" id="PF02114"/>
    </source>
</evidence>
<dbReference type="InterPro" id="IPR051499">
    <property type="entry name" value="Phosducin-like_reg"/>
</dbReference>
<evidence type="ECO:0000313" key="5">
    <source>
        <dbReference type="Proteomes" id="UP001212997"/>
    </source>
</evidence>
<feature type="region of interest" description="Disordered" evidence="2">
    <location>
        <begin position="321"/>
        <end position="350"/>
    </location>
</feature>
<protein>
    <recommendedName>
        <fullName evidence="3">Phosducin domain-containing protein</fullName>
    </recommendedName>
</protein>
<feature type="compositionally biased region" description="Acidic residues" evidence="2">
    <location>
        <begin position="330"/>
        <end position="342"/>
    </location>
</feature>
<proteinExistence type="inferred from homology"/>
<name>A0AAD5UXP8_9APHY</name>
<gene>
    <name evidence="4" type="ORF">NLI96_g9452</name>
</gene>
<evidence type="ECO:0000256" key="1">
    <source>
        <dbReference type="ARBA" id="ARBA00009686"/>
    </source>
</evidence>
<dbReference type="InterPro" id="IPR024253">
    <property type="entry name" value="Phosducin_thioredoxin-like_dom"/>
</dbReference>
<feature type="region of interest" description="Disordered" evidence="2">
    <location>
        <begin position="245"/>
        <end position="276"/>
    </location>
</feature>